<dbReference type="EMBL" id="JBHUKY010000003">
    <property type="protein sequence ID" value="MFD2408302.1"/>
    <property type="molecule type" value="Genomic_DNA"/>
</dbReference>
<dbReference type="InterPro" id="IPR038461">
    <property type="entry name" value="Schlafen_AlbA_2_dom_sf"/>
</dbReference>
<feature type="domain" description="Schlafen AlbA-2" evidence="1">
    <location>
        <begin position="14"/>
        <end position="130"/>
    </location>
</feature>
<dbReference type="Pfam" id="PF04326">
    <property type="entry name" value="SLFN_AlbA_2"/>
    <property type="match status" value="1"/>
</dbReference>
<dbReference type="InterPro" id="IPR007421">
    <property type="entry name" value="Schlafen_AlbA_2_dom"/>
</dbReference>
<name>A0ABW5F3E3_9BACL</name>
<evidence type="ECO:0000313" key="2">
    <source>
        <dbReference type="EMBL" id="MFD2408302.1"/>
    </source>
</evidence>
<reference evidence="3" key="1">
    <citation type="journal article" date="2019" name="Int. J. Syst. Evol. Microbiol.">
        <title>The Global Catalogue of Microorganisms (GCM) 10K type strain sequencing project: providing services to taxonomists for standard genome sequencing and annotation.</title>
        <authorList>
            <consortium name="The Broad Institute Genomics Platform"/>
            <consortium name="The Broad Institute Genome Sequencing Center for Infectious Disease"/>
            <person name="Wu L."/>
            <person name="Ma J."/>
        </authorList>
    </citation>
    <scope>NUCLEOTIDE SEQUENCE [LARGE SCALE GENOMIC DNA]</scope>
    <source>
        <strain evidence="3">CCM 8725</strain>
    </source>
</reference>
<evidence type="ECO:0000259" key="1">
    <source>
        <dbReference type="Pfam" id="PF04326"/>
    </source>
</evidence>
<accession>A0ABW5F3E3</accession>
<dbReference type="PANTHER" id="PTHR30595">
    <property type="entry name" value="GLPR-RELATED TRANSCRIPTIONAL REPRESSOR"/>
    <property type="match status" value="1"/>
</dbReference>
<dbReference type="Proteomes" id="UP001597448">
    <property type="component" value="Unassembled WGS sequence"/>
</dbReference>
<dbReference type="RefSeq" id="WP_209992492.1">
    <property type="nucleotide sequence ID" value="NZ_JBHUKY010000003.1"/>
</dbReference>
<evidence type="ECO:0000313" key="3">
    <source>
        <dbReference type="Proteomes" id="UP001597448"/>
    </source>
</evidence>
<gene>
    <name evidence="2" type="ORF">ACFSX3_00380</name>
</gene>
<dbReference type="Gene3D" id="3.30.950.30">
    <property type="entry name" value="Schlafen, AAA domain"/>
    <property type="match status" value="1"/>
</dbReference>
<protein>
    <submittedName>
        <fullName evidence="2">Helix-turn-helix domain-containing protein</fullName>
    </submittedName>
</protein>
<keyword evidence="3" id="KW-1185">Reference proteome</keyword>
<proteinExistence type="predicted"/>
<comment type="caution">
    <text evidence="2">The sequence shown here is derived from an EMBL/GenBank/DDBJ whole genome shotgun (WGS) entry which is preliminary data.</text>
</comment>
<organism evidence="2 3">
    <name type="scientific">Paenibacillus rhizoplanae</name>
    <dbReference type="NCBI Taxonomy" id="1917181"/>
    <lineage>
        <taxon>Bacteria</taxon>
        <taxon>Bacillati</taxon>
        <taxon>Bacillota</taxon>
        <taxon>Bacilli</taxon>
        <taxon>Bacillales</taxon>
        <taxon>Paenibacillaceae</taxon>
        <taxon>Paenibacillus</taxon>
    </lineage>
</organism>
<dbReference type="PANTHER" id="PTHR30595:SF6">
    <property type="entry name" value="SCHLAFEN ALBA-2 DOMAIN-CONTAINING PROTEIN"/>
    <property type="match status" value="1"/>
</dbReference>
<sequence length="310" mass="35387">MRKRELLKIIQNEENLTTEFKENISGLKSDDIVAFANSQKGGFIIIGIKDDASATGRQKGTIIGCQISDSNRLTILSKAQNCRPAVNIEISSANIEGKDVYVVVIPSGEYKPYCTESGTYKIRDDGKKRALFPNELLTLFMESERDKFITNFKDVTNNLEHQLTLTREAIINETDKMLDTLKDFEFSVQNTLDTIESAADSAESNSSNVEYTVDKMEDTVNDIWEILKHSLYLLPIISTKNTEPENIDQQEQIAKEMTKHFLKKYDGESTDPTDKEIKNHIFFLRILFPRLSNKQIVDLWNREKVEIVST</sequence>